<dbReference type="Gene3D" id="3.40.50.10860">
    <property type="entry name" value="Leucine Dehydrogenase, chain A, domain 1"/>
    <property type="match status" value="1"/>
</dbReference>
<dbReference type="InterPro" id="IPR013708">
    <property type="entry name" value="Shikimate_DH-bd_N"/>
</dbReference>
<dbReference type="Pfam" id="PF18317">
    <property type="entry name" value="SDH_C"/>
    <property type="match status" value="1"/>
</dbReference>
<comment type="pathway">
    <text evidence="1 9">Metabolic intermediate biosynthesis; chorismate biosynthesis; chorismate from D-erythrose 4-phosphate and phosphoenolpyruvate: step 4/7.</text>
</comment>
<dbReference type="Gene3D" id="3.40.50.720">
    <property type="entry name" value="NAD(P)-binding Rossmann-like Domain"/>
    <property type="match status" value="1"/>
</dbReference>
<dbReference type="Proteomes" id="UP000076882">
    <property type="component" value="Unassembled WGS sequence"/>
</dbReference>
<protein>
    <recommendedName>
        <fullName evidence="9">Shikimate dehydrogenase (NADP(+))</fullName>
        <shortName evidence="9">SDH</shortName>
        <ecNumber evidence="9">1.1.1.25</ecNumber>
    </recommendedName>
</protein>
<keyword evidence="2 9" id="KW-0028">Amino-acid biosynthesis</keyword>
<evidence type="ECO:0000256" key="5">
    <source>
        <dbReference type="ARBA" id="ARBA00023141"/>
    </source>
</evidence>
<feature type="binding site" evidence="9">
    <location>
        <position position="109"/>
    </location>
    <ligand>
        <name>shikimate</name>
        <dbReference type="ChEBI" id="CHEBI:36208"/>
    </ligand>
</feature>
<sequence length="294" mass="31213">MEARIDGHTTMLGLFGSPVGHSGSPAMYNYSFEKAGINDAYLAFDIQADEMASALTKMRVLNMRGANVTMPCKKVAAELVDELSPAAELIGAVNTIVNNDGVLVGHNTDGAGYVENLRQHGVDPQGKRLTVLGAGGAATAIAVQMALDGAQAIHIFNPKDSFYQNAELTAQKIMDKVPACQVTVGDINDQEVLTQAIAQSDILANATKAGMAPNVEQTNIKDMTVFRSDLVVTDTVYNPVTTKMLADAAEHGSKTIGGKGMLVWQGAAAFKLYTGQEMPVEEVTQRFFSDDGGR</sequence>
<dbReference type="EC" id="1.1.1.25" evidence="9"/>
<dbReference type="CDD" id="cd01065">
    <property type="entry name" value="NAD_bind_Shikimate_DH"/>
    <property type="match status" value="1"/>
</dbReference>
<proteinExistence type="inferred from homology"/>
<dbReference type="NCBIfam" id="NF009200">
    <property type="entry name" value="PRK12548.1"/>
    <property type="match status" value="1"/>
</dbReference>
<dbReference type="InterPro" id="IPR046346">
    <property type="entry name" value="Aminoacid_DH-like_N_sf"/>
</dbReference>
<feature type="domain" description="Shikimate dehydrogenase substrate binding N-terminal" evidence="10">
    <location>
        <begin position="14"/>
        <end position="96"/>
    </location>
</feature>
<dbReference type="PANTHER" id="PTHR21089">
    <property type="entry name" value="SHIKIMATE DEHYDROGENASE"/>
    <property type="match status" value="1"/>
</dbReference>
<feature type="domain" description="SDH C-terminal" evidence="11">
    <location>
        <begin position="260"/>
        <end position="285"/>
    </location>
</feature>
<dbReference type="EMBL" id="LUXM01000018">
    <property type="protein sequence ID" value="KZU96750.1"/>
    <property type="molecule type" value="Genomic_DNA"/>
</dbReference>
<evidence type="ECO:0000259" key="10">
    <source>
        <dbReference type="Pfam" id="PF08501"/>
    </source>
</evidence>
<feature type="binding site" evidence="9">
    <location>
        <begin position="133"/>
        <end position="137"/>
    </location>
    <ligand>
        <name>NADP(+)</name>
        <dbReference type="ChEBI" id="CHEBI:58349"/>
    </ligand>
</feature>
<dbReference type="InterPro" id="IPR011342">
    <property type="entry name" value="Shikimate_DH"/>
</dbReference>
<dbReference type="SUPFAM" id="SSF53223">
    <property type="entry name" value="Aminoacid dehydrogenase-like, N-terminal domain"/>
    <property type="match status" value="1"/>
</dbReference>
<dbReference type="SUPFAM" id="SSF51735">
    <property type="entry name" value="NAD(P)-binding Rossmann-fold domains"/>
    <property type="match status" value="1"/>
</dbReference>
<keyword evidence="4 9" id="KW-0560">Oxidoreductase</keyword>
<dbReference type="InterPro" id="IPR022893">
    <property type="entry name" value="Shikimate_DH_fam"/>
</dbReference>
<dbReference type="PANTHER" id="PTHR21089:SF1">
    <property type="entry name" value="BIFUNCTIONAL 3-DEHYDROQUINATE DEHYDRATASE_SHIKIMATE DEHYDROGENASE, CHLOROPLASTIC"/>
    <property type="match status" value="1"/>
</dbReference>
<name>A0A0G9FC60_LACPN</name>
<evidence type="ECO:0000256" key="1">
    <source>
        <dbReference type="ARBA" id="ARBA00004871"/>
    </source>
</evidence>
<comment type="catalytic activity">
    <reaction evidence="6">
        <text>L-quinate + NAD(+) = 3-dehydroquinate + NADH + H(+)</text>
        <dbReference type="Rhea" id="RHEA:22364"/>
        <dbReference type="ChEBI" id="CHEBI:15378"/>
        <dbReference type="ChEBI" id="CHEBI:29751"/>
        <dbReference type="ChEBI" id="CHEBI:32364"/>
        <dbReference type="ChEBI" id="CHEBI:57540"/>
        <dbReference type="ChEBI" id="CHEBI:57945"/>
        <dbReference type="EC" id="1.1.1.24"/>
    </reaction>
</comment>
<dbReference type="GO" id="GO:0004764">
    <property type="term" value="F:shikimate 3-dehydrogenase (NADP+) activity"/>
    <property type="evidence" value="ECO:0007669"/>
    <property type="project" value="UniProtKB-UniRule"/>
</dbReference>
<keyword evidence="5 9" id="KW-0057">Aromatic amino acid biosynthesis</keyword>
<comment type="subunit">
    <text evidence="9">Homodimer.</text>
</comment>
<evidence type="ECO:0000256" key="8">
    <source>
        <dbReference type="ARBA" id="ARBA00060613"/>
    </source>
</evidence>
<comment type="catalytic activity">
    <reaction evidence="7">
        <text>shikimate + NAD(+) = 3-dehydroshikimate + NADH + H(+)</text>
        <dbReference type="Rhea" id="RHEA:17741"/>
        <dbReference type="ChEBI" id="CHEBI:15378"/>
        <dbReference type="ChEBI" id="CHEBI:16630"/>
        <dbReference type="ChEBI" id="CHEBI:36208"/>
        <dbReference type="ChEBI" id="CHEBI:57540"/>
        <dbReference type="ChEBI" id="CHEBI:57945"/>
    </reaction>
</comment>
<dbReference type="GO" id="GO:0030266">
    <property type="term" value="F:quinate 3-dehydrogenase (NAD+) activity"/>
    <property type="evidence" value="ECO:0007669"/>
    <property type="project" value="UniProtKB-EC"/>
</dbReference>
<evidence type="ECO:0000256" key="7">
    <source>
        <dbReference type="ARBA" id="ARBA00052329"/>
    </source>
</evidence>
<evidence type="ECO:0000256" key="3">
    <source>
        <dbReference type="ARBA" id="ARBA00022857"/>
    </source>
</evidence>
<dbReference type="NCBIfam" id="TIGR00507">
    <property type="entry name" value="aroE"/>
    <property type="match status" value="1"/>
</dbReference>
<feature type="binding site" evidence="9">
    <location>
        <position position="258"/>
    </location>
    <ligand>
        <name>NADP(+)</name>
        <dbReference type="ChEBI" id="CHEBI:58349"/>
    </ligand>
</feature>
<comment type="caution">
    <text evidence="9">Lacks conserved residue(s) required for the propagation of feature annotation.</text>
</comment>
<feature type="binding site" evidence="9">
    <location>
        <position position="94"/>
    </location>
    <ligand>
        <name>shikimate</name>
        <dbReference type="ChEBI" id="CHEBI:36208"/>
    </ligand>
</feature>
<reference evidence="12 13" key="1">
    <citation type="submission" date="2016-03" db="EMBL/GenBank/DDBJ databases">
        <title>Comparative genomics of 54 Lactobacillus plantarum strains reveals genomic uncoupling from niche constraints.</title>
        <authorList>
            <person name="Martino M.E."/>
        </authorList>
    </citation>
    <scope>NUCLEOTIDE SEQUENCE [LARGE SCALE GENOMIC DNA]</scope>
    <source>
        <strain evidence="12 13">19.1</strain>
    </source>
</reference>
<comment type="function">
    <text evidence="9">Involved in the biosynthesis of the chorismate, which leads to the biosynthesis of aromatic amino acids. Catalyzes the reversible NADPH linked reduction of 3-dehydroshikimate (DHSA) to yield shikimate (SA).</text>
</comment>
<evidence type="ECO:0000259" key="11">
    <source>
        <dbReference type="Pfam" id="PF18317"/>
    </source>
</evidence>
<dbReference type="GO" id="GO:0009073">
    <property type="term" value="P:aromatic amino acid family biosynthetic process"/>
    <property type="evidence" value="ECO:0007669"/>
    <property type="project" value="UniProtKB-KW"/>
</dbReference>
<feature type="binding site" evidence="9">
    <location>
        <position position="235"/>
    </location>
    <ligand>
        <name>NADP(+)</name>
        <dbReference type="ChEBI" id="CHEBI:58349"/>
    </ligand>
</feature>
<dbReference type="GO" id="GO:0019632">
    <property type="term" value="P:shikimate metabolic process"/>
    <property type="evidence" value="ECO:0007669"/>
    <property type="project" value="InterPro"/>
</dbReference>
<feature type="active site" description="Proton acceptor" evidence="9">
    <location>
        <position position="73"/>
    </location>
</feature>
<organism evidence="12 13">
    <name type="scientific">Lactiplantibacillus plantarum</name>
    <name type="common">Lactobacillus plantarum</name>
    <dbReference type="NCBI Taxonomy" id="1590"/>
    <lineage>
        <taxon>Bacteria</taxon>
        <taxon>Bacillati</taxon>
        <taxon>Bacillota</taxon>
        <taxon>Bacilli</taxon>
        <taxon>Lactobacillales</taxon>
        <taxon>Lactobacillaceae</taxon>
        <taxon>Lactiplantibacillus</taxon>
    </lineage>
</organism>
<evidence type="ECO:0000313" key="12">
    <source>
        <dbReference type="EMBL" id="KZU96750.1"/>
    </source>
</evidence>
<feature type="binding site" evidence="9">
    <location>
        <position position="265"/>
    </location>
    <ligand>
        <name>shikimate</name>
        <dbReference type="ChEBI" id="CHEBI:36208"/>
    </ligand>
</feature>
<evidence type="ECO:0000256" key="2">
    <source>
        <dbReference type="ARBA" id="ARBA00022605"/>
    </source>
</evidence>
<feature type="binding site" evidence="9">
    <location>
        <position position="69"/>
    </location>
    <ligand>
        <name>shikimate</name>
        <dbReference type="ChEBI" id="CHEBI:36208"/>
    </ligand>
</feature>
<dbReference type="FunFam" id="3.40.50.720:FF:000086">
    <property type="entry name" value="Quinate/shikimate dehydrogenase"/>
    <property type="match status" value="1"/>
</dbReference>
<accession>A0A0G9FC60</accession>
<dbReference type="RefSeq" id="WP_003643076.1">
    <property type="nucleotide sequence ID" value="NZ_BAAFRT010000001.1"/>
</dbReference>
<comment type="caution">
    <text evidence="12">The sequence shown here is derived from an EMBL/GenBank/DDBJ whole genome shotgun (WGS) entry which is preliminary data.</text>
</comment>
<dbReference type="Pfam" id="PF08501">
    <property type="entry name" value="Shikimate_dh_N"/>
    <property type="match status" value="1"/>
</dbReference>
<evidence type="ECO:0000313" key="13">
    <source>
        <dbReference type="Proteomes" id="UP000076882"/>
    </source>
</evidence>
<dbReference type="GeneID" id="77216539"/>
<feature type="binding site" evidence="9">
    <location>
        <position position="237"/>
    </location>
    <ligand>
        <name>shikimate</name>
        <dbReference type="ChEBI" id="CHEBI:36208"/>
    </ligand>
</feature>
<evidence type="ECO:0000256" key="6">
    <source>
        <dbReference type="ARBA" id="ARBA00051639"/>
    </source>
</evidence>
<evidence type="ECO:0000256" key="9">
    <source>
        <dbReference type="HAMAP-Rule" id="MF_00222"/>
    </source>
</evidence>
<dbReference type="UniPathway" id="UPA00053">
    <property type="reaction ID" value="UER00087"/>
</dbReference>
<dbReference type="GO" id="GO:0050661">
    <property type="term" value="F:NADP binding"/>
    <property type="evidence" value="ECO:0007669"/>
    <property type="project" value="InterPro"/>
</dbReference>
<feature type="binding site" evidence="9">
    <location>
        <begin position="22"/>
        <end position="24"/>
    </location>
    <ligand>
        <name>shikimate</name>
        <dbReference type="ChEBI" id="CHEBI:36208"/>
    </ligand>
</feature>
<comment type="similarity">
    <text evidence="9">Belongs to the shikimate dehydrogenase family.</text>
</comment>
<dbReference type="GO" id="GO:0009423">
    <property type="term" value="P:chorismate biosynthetic process"/>
    <property type="evidence" value="ECO:0007669"/>
    <property type="project" value="UniProtKB-UniRule"/>
</dbReference>
<dbReference type="GO" id="GO:0008652">
    <property type="term" value="P:amino acid biosynthetic process"/>
    <property type="evidence" value="ECO:0007669"/>
    <property type="project" value="UniProtKB-KW"/>
</dbReference>
<dbReference type="AlphaFoldDB" id="A0A0G9FC60"/>
<gene>
    <name evidence="9" type="primary">aroE</name>
    <name evidence="12" type="ORF">Lp19_0726</name>
</gene>
<comment type="catalytic activity">
    <reaction evidence="9">
        <text>shikimate + NADP(+) = 3-dehydroshikimate + NADPH + H(+)</text>
        <dbReference type="Rhea" id="RHEA:17737"/>
        <dbReference type="ChEBI" id="CHEBI:15378"/>
        <dbReference type="ChEBI" id="CHEBI:16630"/>
        <dbReference type="ChEBI" id="CHEBI:36208"/>
        <dbReference type="ChEBI" id="CHEBI:57783"/>
        <dbReference type="ChEBI" id="CHEBI:58349"/>
        <dbReference type="EC" id="1.1.1.25"/>
    </reaction>
</comment>
<dbReference type="PATRIC" id="fig|1590.142.peg.3093"/>
<dbReference type="InterPro" id="IPR041121">
    <property type="entry name" value="SDH_C"/>
</dbReference>
<dbReference type="KEGG" id="lpb:SH83_14495"/>
<keyword evidence="3 9" id="KW-0521">NADP</keyword>
<dbReference type="InterPro" id="IPR036291">
    <property type="entry name" value="NAD(P)-bd_dom_sf"/>
</dbReference>
<comment type="pathway">
    <text evidence="8">Aromatic compound metabolism; 3,4-dihydroxybenzoate biosynthesis; 3-dehydroquinate from D-quinate (NAD(+) route).</text>
</comment>
<evidence type="ECO:0000256" key="4">
    <source>
        <dbReference type="ARBA" id="ARBA00023002"/>
    </source>
</evidence>
<dbReference type="HAMAP" id="MF_00222">
    <property type="entry name" value="Shikimate_DH_AroE"/>
    <property type="match status" value="1"/>
</dbReference>